<keyword evidence="3" id="KW-1185">Reference proteome</keyword>
<name>A0ABN3FG83_9PSEU</name>
<dbReference type="Proteomes" id="UP001501218">
    <property type="component" value="Unassembled WGS sequence"/>
</dbReference>
<accession>A0ABN3FG83</accession>
<organism evidence="2 3">
    <name type="scientific">Saccharopolyspora halophila</name>
    <dbReference type="NCBI Taxonomy" id="405551"/>
    <lineage>
        <taxon>Bacteria</taxon>
        <taxon>Bacillati</taxon>
        <taxon>Actinomycetota</taxon>
        <taxon>Actinomycetes</taxon>
        <taxon>Pseudonocardiales</taxon>
        <taxon>Pseudonocardiaceae</taxon>
        <taxon>Saccharopolyspora</taxon>
    </lineage>
</organism>
<sequence>MPNPLRYAVVLWWVVALLLLLETAAMWSGQHDLIEQLMRTDGLPAGQAEQRASAMLLEHSVFGVLLALAYLASGVLLYQRRAWGRIAMTGFALLHVLMVFATGTVIGVQALLLVLGLVAAVLMWRPASTDWLTGER</sequence>
<keyword evidence="1" id="KW-0472">Membrane</keyword>
<reference evidence="2 3" key="1">
    <citation type="journal article" date="2019" name="Int. J. Syst. Evol. Microbiol.">
        <title>The Global Catalogue of Microorganisms (GCM) 10K type strain sequencing project: providing services to taxonomists for standard genome sequencing and annotation.</title>
        <authorList>
            <consortium name="The Broad Institute Genomics Platform"/>
            <consortium name="The Broad Institute Genome Sequencing Center for Infectious Disease"/>
            <person name="Wu L."/>
            <person name="Ma J."/>
        </authorList>
    </citation>
    <scope>NUCLEOTIDE SEQUENCE [LARGE SCALE GENOMIC DNA]</scope>
    <source>
        <strain evidence="2 3">JCM 16221</strain>
    </source>
</reference>
<dbReference type="EMBL" id="BAAARA010000001">
    <property type="protein sequence ID" value="GAA2329651.1"/>
    <property type="molecule type" value="Genomic_DNA"/>
</dbReference>
<evidence type="ECO:0000256" key="1">
    <source>
        <dbReference type="SAM" id="Phobius"/>
    </source>
</evidence>
<evidence type="ECO:0000313" key="3">
    <source>
        <dbReference type="Proteomes" id="UP001501218"/>
    </source>
</evidence>
<dbReference type="RefSeq" id="WP_344125126.1">
    <property type="nucleotide sequence ID" value="NZ_BAAARA010000001.1"/>
</dbReference>
<protein>
    <recommendedName>
        <fullName evidence="4">DUF2127 domain-containing protein</fullName>
    </recommendedName>
</protein>
<evidence type="ECO:0000313" key="2">
    <source>
        <dbReference type="EMBL" id="GAA2329651.1"/>
    </source>
</evidence>
<comment type="caution">
    <text evidence="2">The sequence shown here is derived from an EMBL/GenBank/DDBJ whole genome shotgun (WGS) entry which is preliminary data.</text>
</comment>
<proteinExistence type="predicted"/>
<evidence type="ECO:0008006" key="4">
    <source>
        <dbReference type="Google" id="ProtNLM"/>
    </source>
</evidence>
<feature type="transmembrane region" description="Helical" evidence="1">
    <location>
        <begin position="61"/>
        <end position="79"/>
    </location>
</feature>
<gene>
    <name evidence="2" type="ORF">GCM10009854_00550</name>
</gene>
<keyword evidence="1" id="KW-0812">Transmembrane</keyword>
<feature type="transmembrane region" description="Helical" evidence="1">
    <location>
        <begin position="91"/>
        <end position="124"/>
    </location>
</feature>
<keyword evidence="1" id="KW-1133">Transmembrane helix</keyword>